<organism evidence="1 2">
    <name type="scientific">Peronospora belbahrii</name>
    <dbReference type="NCBI Taxonomy" id="622444"/>
    <lineage>
        <taxon>Eukaryota</taxon>
        <taxon>Sar</taxon>
        <taxon>Stramenopiles</taxon>
        <taxon>Oomycota</taxon>
        <taxon>Peronosporomycetes</taxon>
        <taxon>Peronosporales</taxon>
        <taxon>Peronosporaceae</taxon>
        <taxon>Peronospora</taxon>
    </lineage>
</organism>
<name>A0AAU9L6A5_9STRA</name>
<dbReference type="AlphaFoldDB" id="A0AAU9L6A5"/>
<proteinExistence type="predicted"/>
<dbReference type="Proteomes" id="UP001160483">
    <property type="component" value="Unassembled WGS sequence"/>
</dbReference>
<protein>
    <submittedName>
        <fullName evidence="1">Uncharacterized protein</fullName>
    </submittedName>
</protein>
<dbReference type="EMBL" id="CAKKTJ010000327">
    <property type="protein sequence ID" value="CAH0481118.1"/>
    <property type="molecule type" value="Genomic_DNA"/>
</dbReference>
<gene>
    <name evidence="1" type="ORF">PBS003_LOCUS7725</name>
</gene>
<reference evidence="1" key="1">
    <citation type="submission" date="2021-11" db="EMBL/GenBank/DDBJ databases">
        <authorList>
            <person name="Islam A."/>
            <person name="Islam S."/>
            <person name="Flora M.S."/>
            <person name="Rahman M."/>
            <person name="Ziaur R.M."/>
            <person name="Epstein J.H."/>
            <person name="Hassan M."/>
            <person name="Klassen M."/>
            <person name="Woodard K."/>
            <person name="Webb A."/>
            <person name="Webby R.J."/>
            <person name="El Zowalaty M.E."/>
        </authorList>
    </citation>
    <scope>NUCLEOTIDE SEQUENCE</scope>
    <source>
        <strain evidence="1">Pbs3</strain>
    </source>
</reference>
<evidence type="ECO:0000313" key="2">
    <source>
        <dbReference type="Proteomes" id="UP001160483"/>
    </source>
</evidence>
<evidence type="ECO:0000313" key="1">
    <source>
        <dbReference type="EMBL" id="CAH0481118.1"/>
    </source>
</evidence>
<accession>A0AAU9L6A5</accession>
<sequence length="76" mass="8624">MIQLKQCQLQANQSFSALINALFDLNMIHSINFWIGQVAMKEPAAMHALLGLDFLSRVNYEQLRVVSGQDRFLTAN</sequence>
<comment type="caution">
    <text evidence="1">The sequence shown here is derived from an EMBL/GenBank/DDBJ whole genome shotgun (WGS) entry which is preliminary data.</text>
</comment>